<evidence type="ECO:0000256" key="1">
    <source>
        <dbReference type="SAM" id="SignalP"/>
    </source>
</evidence>
<name>Q7XZ75_GRIJA</name>
<accession>Q7XZ75</accession>
<dbReference type="AlphaFoldDB" id="Q7XZ75"/>
<protein>
    <submittedName>
        <fullName evidence="2">Cobrin</fullName>
    </submittedName>
</protein>
<organism evidence="2">
    <name type="scientific">Griffithsia japonica</name>
    <name type="common">Red alga</name>
    <dbReference type="NCBI Taxonomy" id="83288"/>
    <lineage>
        <taxon>Eukaryota</taxon>
        <taxon>Rhodophyta</taxon>
        <taxon>Florideophyceae</taxon>
        <taxon>Rhodymeniophycidae</taxon>
        <taxon>Ceramiales</taxon>
        <taxon>Ceramiaceae</taxon>
        <taxon>Griffithsia</taxon>
    </lineage>
</organism>
<keyword evidence="1" id="KW-0732">Signal</keyword>
<reference evidence="2" key="1">
    <citation type="submission" date="2002-06" db="EMBL/GenBank/DDBJ databases">
        <authorList>
            <person name="Liu C.L."/>
            <person name="Lee Y.K."/>
            <person name="Lee H.K."/>
        </authorList>
    </citation>
    <scope>NUCLEOTIDE SEQUENCE</scope>
</reference>
<feature type="signal peptide" evidence="1">
    <location>
        <begin position="1"/>
        <end position="36"/>
    </location>
</feature>
<proteinExistence type="evidence at transcript level"/>
<evidence type="ECO:0000313" key="2">
    <source>
        <dbReference type="EMBL" id="AAM93949.1"/>
    </source>
</evidence>
<dbReference type="EMBL" id="AY123077">
    <property type="protein sequence ID" value="AAM93949.1"/>
    <property type="molecule type" value="mRNA"/>
</dbReference>
<feature type="chain" id="PRO_5004294305" evidence="1">
    <location>
        <begin position="37"/>
        <end position="159"/>
    </location>
</feature>
<sequence>VRNNQSTSSIMHIISKFLFSLLFLGALSVTVPVSKASKEAKELQISPVSRFCISTTGPYNLALGATCHCYNQCITRRCHQGTCRCKRDSDCGDGFTCVRPVFSSNYCSQTKRDMGVYCTRNRECKTDKCERNRCVCKSNSHCTGGKRCKRRVFGMNYCK</sequence>
<feature type="non-terminal residue" evidence="2">
    <location>
        <position position="1"/>
    </location>
</feature>